<dbReference type="InterPro" id="IPR046668">
    <property type="entry name" value="DUF6538"/>
</dbReference>
<accession>A0AB37E1Q3</accession>
<dbReference type="Proteomes" id="UP000501325">
    <property type="component" value="Chromosome"/>
</dbReference>
<protein>
    <recommendedName>
        <fullName evidence="2">DUF6538 domain-containing protein</fullName>
    </recommendedName>
</protein>
<gene>
    <name evidence="3" type="ORF">GYM46_08220</name>
</gene>
<reference evidence="3 4" key="1">
    <citation type="submission" date="2020-01" db="EMBL/GenBank/DDBJ databases">
        <authorList>
            <person name="Wang S."/>
        </authorList>
    </citation>
    <scope>NUCLEOTIDE SEQUENCE [LARGE SCALE GENOMIC DNA]</scope>
    <source>
        <strain evidence="3 4">D151-2-6</strain>
    </source>
</reference>
<name>A0AB37E1Q3_9CAUL</name>
<evidence type="ECO:0000313" key="3">
    <source>
        <dbReference type="EMBL" id="QIH71503.1"/>
    </source>
</evidence>
<evidence type="ECO:0000259" key="2">
    <source>
        <dbReference type="Pfam" id="PF20172"/>
    </source>
</evidence>
<feature type="region of interest" description="Disordered" evidence="1">
    <location>
        <begin position="1"/>
        <end position="33"/>
    </location>
</feature>
<evidence type="ECO:0000256" key="1">
    <source>
        <dbReference type="SAM" id="MobiDB-lite"/>
    </source>
</evidence>
<feature type="domain" description="DUF6538" evidence="2">
    <location>
        <begin position="27"/>
        <end position="85"/>
    </location>
</feature>
<dbReference type="RefSeq" id="WP_156796489.1">
    <property type="nucleotide sequence ID" value="NZ_CP048751.1"/>
</dbReference>
<dbReference type="AlphaFoldDB" id="A0AB37E1Q3"/>
<dbReference type="Pfam" id="PF20172">
    <property type="entry name" value="DUF6538"/>
    <property type="match status" value="1"/>
</dbReference>
<organism evidence="3 4">
    <name type="scientific">Brevundimonas mediterranea</name>
    <dbReference type="NCBI Taxonomy" id="74329"/>
    <lineage>
        <taxon>Bacteria</taxon>
        <taxon>Pseudomonadati</taxon>
        <taxon>Pseudomonadota</taxon>
        <taxon>Alphaproteobacteria</taxon>
        <taxon>Caulobacterales</taxon>
        <taxon>Caulobacteraceae</taxon>
        <taxon>Brevundimonas</taxon>
    </lineage>
</organism>
<sequence>MQNQPLKAPLPRVSATHDAEGEMPTGLQRREGGRYSIRRRVPEDLVEAFGKKELTKALGTSDPKQARLLLPVFWSAYDQMFEQARAKISGKIGPREEVPLSEISPTIISLIELDTLRADRDAAAANGTLASFISLRRDALRLLQGMLDGEVPPDGDFRTIEGKRNALRALLTGESVNRRLKGTPYRRAIGTPF</sequence>
<proteinExistence type="predicted"/>
<evidence type="ECO:0000313" key="4">
    <source>
        <dbReference type="Proteomes" id="UP000501325"/>
    </source>
</evidence>
<dbReference type="EMBL" id="CP048751">
    <property type="protein sequence ID" value="QIH71503.1"/>
    <property type="molecule type" value="Genomic_DNA"/>
</dbReference>
<dbReference type="KEGG" id="bmed:GYM46_08220"/>